<dbReference type="Proteomes" id="UP000067711">
    <property type="component" value="Chromosome 1"/>
</dbReference>
<feature type="compositionally biased region" description="Low complexity" evidence="1">
    <location>
        <begin position="51"/>
        <end position="62"/>
    </location>
</feature>
<dbReference type="EMBL" id="CP013389">
    <property type="protein sequence ID" value="AOJ09035.1"/>
    <property type="molecule type" value="Genomic_DNA"/>
</dbReference>
<reference evidence="2 3" key="1">
    <citation type="submission" date="2015-12" db="EMBL/GenBank/DDBJ databases">
        <title>Diversity of Burkholderia near neighbor genomes.</title>
        <authorList>
            <person name="Sahl J."/>
            <person name="Wagner D."/>
            <person name="Keim P."/>
        </authorList>
    </citation>
    <scope>NUCLEOTIDE SEQUENCE [LARGE SCALE GENOMIC DNA]</scope>
    <source>
        <strain evidence="2 3">BDU8</strain>
    </source>
</reference>
<evidence type="ECO:0000256" key="1">
    <source>
        <dbReference type="SAM" id="MobiDB-lite"/>
    </source>
</evidence>
<evidence type="ECO:0000313" key="2">
    <source>
        <dbReference type="EMBL" id="AOJ09035.1"/>
    </source>
</evidence>
<proteinExistence type="predicted"/>
<name>A0A1B4FZE3_9BURK</name>
<evidence type="ECO:0000313" key="3">
    <source>
        <dbReference type="Proteomes" id="UP000067711"/>
    </source>
</evidence>
<feature type="region of interest" description="Disordered" evidence="1">
    <location>
        <begin position="43"/>
        <end position="62"/>
    </location>
</feature>
<dbReference type="AlphaFoldDB" id="A0A1B4FZE3"/>
<organism evidence="2 3">
    <name type="scientific">Burkholderia mayonis</name>
    <dbReference type="NCBI Taxonomy" id="1385591"/>
    <lineage>
        <taxon>Bacteria</taxon>
        <taxon>Pseudomonadati</taxon>
        <taxon>Pseudomonadota</taxon>
        <taxon>Betaproteobacteria</taxon>
        <taxon>Burkholderiales</taxon>
        <taxon>Burkholderiaceae</taxon>
        <taxon>Burkholderia</taxon>
        <taxon>pseudomallei group</taxon>
    </lineage>
</organism>
<sequence>MDAGRAVGVKPGFVAGGGLSKLTGRALASLRRVAVRRSGDPAIRRSGATFGRPPAAGPSSGAASLRRLAAAYTPEARIDQNTCALQRFAE</sequence>
<protein>
    <submittedName>
        <fullName evidence="2">Uncharacterized protein</fullName>
    </submittedName>
</protein>
<gene>
    <name evidence="2" type="ORF">WS71_16745</name>
</gene>
<accession>A0A1B4FZE3</accession>